<gene>
    <name evidence="2" type="ORF">AVDCRST_MAG86-275</name>
</gene>
<feature type="region of interest" description="Disordered" evidence="1">
    <location>
        <begin position="46"/>
        <end position="66"/>
    </location>
</feature>
<feature type="compositionally biased region" description="Polar residues" evidence="1">
    <location>
        <begin position="56"/>
        <end position="66"/>
    </location>
</feature>
<dbReference type="AlphaFoldDB" id="A0A6J4UQI3"/>
<name>A0A6J4UQI3_9DEIN</name>
<dbReference type="Pfam" id="PF10055">
    <property type="entry name" value="DUF2292"/>
    <property type="match status" value="1"/>
</dbReference>
<sequence>MSTRSGVQGVDDALEQLIADIMGAVRNLEYGAVTISVRGGQVVQLERSEKRRLAKTDSQNQKSYAP</sequence>
<protein>
    <submittedName>
        <fullName evidence="2">Uncharacterized protein</fullName>
    </submittedName>
</protein>
<evidence type="ECO:0000313" key="2">
    <source>
        <dbReference type="EMBL" id="CAA9556941.1"/>
    </source>
</evidence>
<dbReference type="EMBL" id="CADCWP010000019">
    <property type="protein sequence ID" value="CAA9556941.1"/>
    <property type="molecule type" value="Genomic_DNA"/>
</dbReference>
<feature type="compositionally biased region" description="Basic and acidic residues" evidence="1">
    <location>
        <begin position="46"/>
        <end position="55"/>
    </location>
</feature>
<dbReference type="InterPro" id="IPR018743">
    <property type="entry name" value="DUF2292"/>
</dbReference>
<proteinExistence type="predicted"/>
<accession>A0A6J4UQI3</accession>
<organism evidence="2">
    <name type="scientific">uncultured Truepera sp</name>
    <dbReference type="NCBI Taxonomy" id="543023"/>
    <lineage>
        <taxon>Bacteria</taxon>
        <taxon>Thermotogati</taxon>
        <taxon>Deinococcota</taxon>
        <taxon>Deinococci</taxon>
        <taxon>Trueperales</taxon>
        <taxon>Trueperaceae</taxon>
        <taxon>Truepera</taxon>
        <taxon>environmental samples</taxon>
    </lineage>
</organism>
<reference evidence="2" key="1">
    <citation type="submission" date="2020-02" db="EMBL/GenBank/DDBJ databases">
        <authorList>
            <person name="Meier V. D."/>
        </authorList>
    </citation>
    <scope>NUCLEOTIDE SEQUENCE</scope>
    <source>
        <strain evidence="2">AVDCRST_MAG86</strain>
    </source>
</reference>
<evidence type="ECO:0000256" key="1">
    <source>
        <dbReference type="SAM" id="MobiDB-lite"/>
    </source>
</evidence>